<keyword evidence="3" id="KW-1185">Reference proteome</keyword>
<feature type="chain" id="PRO_5022154168" evidence="1">
    <location>
        <begin position="22"/>
        <end position="87"/>
    </location>
</feature>
<dbReference type="OrthoDB" id="280528at2"/>
<dbReference type="RefSeq" id="WP_145088835.1">
    <property type="nucleotide sequence ID" value="NZ_CP036274.1"/>
</dbReference>
<dbReference type="Proteomes" id="UP000315017">
    <property type="component" value="Chromosome"/>
</dbReference>
<proteinExistence type="predicted"/>
<protein>
    <submittedName>
        <fullName evidence="2">Uncharacterized protein</fullName>
    </submittedName>
</protein>
<organism evidence="2 3">
    <name type="scientific">Anatilimnocola aggregata</name>
    <dbReference type="NCBI Taxonomy" id="2528021"/>
    <lineage>
        <taxon>Bacteria</taxon>
        <taxon>Pseudomonadati</taxon>
        <taxon>Planctomycetota</taxon>
        <taxon>Planctomycetia</taxon>
        <taxon>Pirellulales</taxon>
        <taxon>Pirellulaceae</taxon>
        <taxon>Anatilimnocola</taxon>
    </lineage>
</organism>
<reference evidence="2 3" key="1">
    <citation type="submission" date="2019-02" db="EMBL/GenBank/DDBJ databases">
        <title>Deep-cultivation of Planctomycetes and their phenomic and genomic characterization uncovers novel biology.</title>
        <authorList>
            <person name="Wiegand S."/>
            <person name="Jogler M."/>
            <person name="Boedeker C."/>
            <person name="Pinto D."/>
            <person name="Vollmers J."/>
            <person name="Rivas-Marin E."/>
            <person name="Kohn T."/>
            <person name="Peeters S.H."/>
            <person name="Heuer A."/>
            <person name="Rast P."/>
            <person name="Oberbeckmann S."/>
            <person name="Bunk B."/>
            <person name="Jeske O."/>
            <person name="Meyerdierks A."/>
            <person name="Storesund J.E."/>
            <person name="Kallscheuer N."/>
            <person name="Luecker S."/>
            <person name="Lage O.M."/>
            <person name="Pohl T."/>
            <person name="Merkel B.J."/>
            <person name="Hornburger P."/>
            <person name="Mueller R.-W."/>
            <person name="Bruemmer F."/>
            <person name="Labrenz M."/>
            <person name="Spormann A.M."/>
            <person name="Op den Camp H."/>
            <person name="Overmann J."/>
            <person name="Amann R."/>
            <person name="Jetten M.S.M."/>
            <person name="Mascher T."/>
            <person name="Medema M.H."/>
            <person name="Devos D.P."/>
            <person name="Kaster A.-K."/>
            <person name="Ovreas L."/>
            <person name="Rohde M."/>
            <person name="Galperin M.Y."/>
            <person name="Jogler C."/>
        </authorList>
    </citation>
    <scope>NUCLEOTIDE SEQUENCE [LARGE SCALE GENOMIC DNA]</scope>
    <source>
        <strain evidence="2 3">ETA_A8</strain>
    </source>
</reference>
<dbReference type="AlphaFoldDB" id="A0A517YBX1"/>
<sequence precursor="true">MRTTYILMLLALLLVPNVGCAGNRFAASRWNFWHPGPTTQQRVRASVHDPYSDRDLGPEVVGGRPREFMNQYPEAVRNRFYSDTNAR</sequence>
<accession>A0A517YBX1</accession>
<dbReference type="EMBL" id="CP036274">
    <property type="protein sequence ID" value="QDU27724.1"/>
    <property type="molecule type" value="Genomic_DNA"/>
</dbReference>
<name>A0A517YBX1_9BACT</name>
<gene>
    <name evidence="2" type="ORF">ETAA8_28140</name>
</gene>
<evidence type="ECO:0000313" key="3">
    <source>
        <dbReference type="Proteomes" id="UP000315017"/>
    </source>
</evidence>
<evidence type="ECO:0000313" key="2">
    <source>
        <dbReference type="EMBL" id="QDU27724.1"/>
    </source>
</evidence>
<dbReference type="KEGG" id="aagg:ETAA8_28140"/>
<keyword evidence="1" id="KW-0732">Signal</keyword>
<evidence type="ECO:0000256" key="1">
    <source>
        <dbReference type="SAM" id="SignalP"/>
    </source>
</evidence>
<feature type="signal peptide" evidence="1">
    <location>
        <begin position="1"/>
        <end position="21"/>
    </location>
</feature>